<accession>A0A8J9VG96</accession>
<keyword evidence="3 5" id="KW-1133">Transmembrane helix</keyword>
<comment type="subcellular location">
    <subcellularLocation>
        <location evidence="1">Membrane</location>
        <topology evidence="1">Multi-pass membrane protein</topology>
    </subcellularLocation>
</comment>
<evidence type="ECO:0000256" key="5">
    <source>
        <dbReference type="SAM" id="Phobius"/>
    </source>
</evidence>
<sequence length="117" mass="13105">MKQSLQQYETRREVAVIWDDLQMGFQCCGVVGRDDWSPSRLPVSCCHIDYGTISPFQCTVFNVYTTGCAAQLGEWLAYNAFAMGVIGAFTTSLQILITAAAAWLAYRSRFEEVELES</sequence>
<evidence type="ECO:0000256" key="4">
    <source>
        <dbReference type="ARBA" id="ARBA00023136"/>
    </source>
</evidence>
<name>A0A8J9VG96_9NEOP</name>
<feature type="non-terminal residue" evidence="6">
    <location>
        <position position="117"/>
    </location>
</feature>
<keyword evidence="2 5" id="KW-0812">Transmembrane</keyword>
<gene>
    <name evidence="6" type="ORF">BINO364_LOCUS5230</name>
</gene>
<dbReference type="Pfam" id="PF00335">
    <property type="entry name" value="Tetraspanin"/>
    <property type="match status" value="1"/>
</dbReference>
<evidence type="ECO:0000256" key="1">
    <source>
        <dbReference type="ARBA" id="ARBA00004141"/>
    </source>
</evidence>
<keyword evidence="7" id="KW-1185">Reference proteome</keyword>
<dbReference type="OrthoDB" id="10033535at2759"/>
<reference evidence="6" key="1">
    <citation type="submission" date="2021-12" db="EMBL/GenBank/DDBJ databases">
        <authorList>
            <person name="Martin H S."/>
        </authorList>
    </citation>
    <scope>NUCLEOTIDE SEQUENCE</scope>
</reference>
<proteinExistence type="predicted"/>
<protein>
    <submittedName>
        <fullName evidence="6">Uncharacterized protein</fullName>
    </submittedName>
</protein>
<feature type="transmembrane region" description="Helical" evidence="5">
    <location>
        <begin position="81"/>
        <end position="106"/>
    </location>
</feature>
<organism evidence="6 7">
    <name type="scientific">Brenthis ino</name>
    <name type="common">lesser marbled fritillary</name>
    <dbReference type="NCBI Taxonomy" id="405034"/>
    <lineage>
        <taxon>Eukaryota</taxon>
        <taxon>Metazoa</taxon>
        <taxon>Ecdysozoa</taxon>
        <taxon>Arthropoda</taxon>
        <taxon>Hexapoda</taxon>
        <taxon>Insecta</taxon>
        <taxon>Pterygota</taxon>
        <taxon>Neoptera</taxon>
        <taxon>Endopterygota</taxon>
        <taxon>Lepidoptera</taxon>
        <taxon>Glossata</taxon>
        <taxon>Ditrysia</taxon>
        <taxon>Papilionoidea</taxon>
        <taxon>Nymphalidae</taxon>
        <taxon>Heliconiinae</taxon>
        <taxon>Argynnini</taxon>
        <taxon>Brenthis</taxon>
    </lineage>
</organism>
<evidence type="ECO:0000256" key="3">
    <source>
        <dbReference type="ARBA" id="ARBA00022989"/>
    </source>
</evidence>
<dbReference type="Proteomes" id="UP000838878">
    <property type="component" value="Chromosome 13"/>
</dbReference>
<dbReference type="InterPro" id="IPR008952">
    <property type="entry name" value="Tetraspanin_EC2_sf"/>
</dbReference>
<evidence type="ECO:0000313" key="6">
    <source>
        <dbReference type="EMBL" id="CAH0718810.1"/>
    </source>
</evidence>
<dbReference type="CDD" id="cd03127">
    <property type="entry name" value="tetraspanin_LEL"/>
    <property type="match status" value="1"/>
</dbReference>
<evidence type="ECO:0000313" key="7">
    <source>
        <dbReference type="Proteomes" id="UP000838878"/>
    </source>
</evidence>
<dbReference type="InterPro" id="IPR018499">
    <property type="entry name" value="Tetraspanin/Peripherin"/>
</dbReference>
<dbReference type="Gene3D" id="1.10.1450.10">
    <property type="entry name" value="Tetraspanin"/>
    <property type="match status" value="1"/>
</dbReference>
<dbReference type="AlphaFoldDB" id="A0A8J9VG96"/>
<evidence type="ECO:0000256" key="2">
    <source>
        <dbReference type="ARBA" id="ARBA00022692"/>
    </source>
</evidence>
<dbReference type="SUPFAM" id="SSF48652">
    <property type="entry name" value="Tetraspanin"/>
    <property type="match status" value="1"/>
</dbReference>
<dbReference type="EMBL" id="OV170233">
    <property type="protein sequence ID" value="CAH0718810.1"/>
    <property type="molecule type" value="Genomic_DNA"/>
</dbReference>
<dbReference type="GO" id="GO:0016020">
    <property type="term" value="C:membrane"/>
    <property type="evidence" value="ECO:0007669"/>
    <property type="project" value="UniProtKB-SubCell"/>
</dbReference>
<keyword evidence="4 5" id="KW-0472">Membrane</keyword>